<dbReference type="GO" id="GO:0004252">
    <property type="term" value="F:serine-type endopeptidase activity"/>
    <property type="evidence" value="ECO:0007669"/>
    <property type="project" value="UniProtKB-UniRule"/>
</dbReference>
<keyword evidence="7" id="KW-0472">Membrane</keyword>
<reference evidence="9 10" key="1">
    <citation type="submission" date="2017-06" db="EMBL/GenBank/DDBJ databases">
        <title>Draft genome sequence of a variant of Elsinoe murrayae.</title>
        <authorList>
            <person name="Cheng Q."/>
        </authorList>
    </citation>
    <scope>NUCLEOTIDE SEQUENCE [LARGE SCALE GENOMIC DNA]</scope>
    <source>
        <strain evidence="9 10">CQ-2017a</strain>
    </source>
</reference>
<evidence type="ECO:0000259" key="8">
    <source>
        <dbReference type="Pfam" id="PF00082"/>
    </source>
</evidence>
<dbReference type="Proteomes" id="UP000243797">
    <property type="component" value="Unassembled WGS sequence"/>
</dbReference>
<feature type="domain" description="Peptidase S8/S53" evidence="8">
    <location>
        <begin position="235"/>
        <end position="461"/>
    </location>
</feature>
<keyword evidence="3 5" id="KW-0378">Hydrolase</keyword>
<evidence type="ECO:0000256" key="4">
    <source>
        <dbReference type="ARBA" id="ARBA00022825"/>
    </source>
</evidence>
<dbReference type="EMBL" id="NKHZ01000041">
    <property type="protein sequence ID" value="PNS18386.1"/>
    <property type="molecule type" value="Genomic_DNA"/>
</dbReference>
<evidence type="ECO:0000256" key="6">
    <source>
        <dbReference type="SAM" id="MobiDB-lite"/>
    </source>
</evidence>
<organism evidence="9 10">
    <name type="scientific">Sphaceloma murrayae</name>
    <dbReference type="NCBI Taxonomy" id="2082308"/>
    <lineage>
        <taxon>Eukaryota</taxon>
        <taxon>Fungi</taxon>
        <taxon>Dikarya</taxon>
        <taxon>Ascomycota</taxon>
        <taxon>Pezizomycotina</taxon>
        <taxon>Dothideomycetes</taxon>
        <taxon>Dothideomycetidae</taxon>
        <taxon>Myriangiales</taxon>
        <taxon>Elsinoaceae</taxon>
        <taxon>Sphaceloma</taxon>
    </lineage>
</organism>
<evidence type="ECO:0000256" key="1">
    <source>
        <dbReference type="ARBA" id="ARBA00011073"/>
    </source>
</evidence>
<dbReference type="AlphaFoldDB" id="A0A2K1QTJ6"/>
<dbReference type="GO" id="GO:0006508">
    <property type="term" value="P:proteolysis"/>
    <property type="evidence" value="ECO:0007669"/>
    <property type="project" value="UniProtKB-KW"/>
</dbReference>
<dbReference type="InterPro" id="IPR000209">
    <property type="entry name" value="Peptidase_S8/S53_dom"/>
</dbReference>
<evidence type="ECO:0000256" key="7">
    <source>
        <dbReference type="SAM" id="Phobius"/>
    </source>
</evidence>
<evidence type="ECO:0000256" key="5">
    <source>
        <dbReference type="PROSITE-ProRule" id="PRU01240"/>
    </source>
</evidence>
<dbReference type="STRING" id="2082308.A0A2K1QTJ6"/>
<feature type="compositionally biased region" description="Polar residues" evidence="6">
    <location>
        <begin position="10"/>
        <end position="25"/>
    </location>
</feature>
<keyword evidence="7" id="KW-1133">Transmembrane helix</keyword>
<dbReference type="CDD" id="cd00306">
    <property type="entry name" value="Peptidases_S8_S53"/>
    <property type="match status" value="1"/>
</dbReference>
<keyword evidence="10" id="KW-1185">Reference proteome</keyword>
<proteinExistence type="inferred from homology"/>
<dbReference type="SUPFAM" id="SSF52743">
    <property type="entry name" value="Subtilisin-like"/>
    <property type="match status" value="1"/>
</dbReference>
<comment type="similarity">
    <text evidence="1 5">Belongs to the peptidase S8 family.</text>
</comment>
<dbReference type="InParanoid" id="A0A2K1QTJ6"/>
<feature type="region of interest" description="Disordered" evidence="6">
    <location>
        <begin position="1"/>
        <end position="32"/>
    </location>
</feature>
<name>A0A2K1QTJ6_9PEZI</name>
<dbReference type="Pfam" id="PF00082">
    <property type="entry name" value="Peptidase_S8"/>
    <property type="match status" value="1"/>
</dbReference>
<feature type="active site" description="Charge relay system" evidence="5">
    <location>
        <position position="280"/>
    </location>
</feature>
<keyword evidence="4 5" id="KW-0720">Serine protease</keyword>
<feature type="transmembrane region" description="Helical" evidence="7">
    <location>
        <begin position="38"/>
        <end position="60"/>
    </location>
</feature>
<evidence type="ECO:0000313" key="9">
    <source>
        <dbReference type="EMBL" id="PNS18386.1"/>
    </source>
</evidence>
<dbReference type="InterPro" id="IPR036852">
    <property type="entry name" value="Peptidase_S8/S53_dom_sf"/>
</dbReference>
<dbReference type="PANTHER" id="PTHR43399">
    <property type="entry name" value="SUBTILISIN-RELATED"/>
    <property type="match status" value="1"/>
</dbReference>
<keyword evidence="2 5" id="KW-0645">Protease</keyword>
<feature type="active site" description="Charge relay system" evidence="5">
    <location>
        <position position="241"/>
    </location>
</feature>
<comment type="caution">
    <text evidence="9">The sequence shown here is derived from an EMBL/GenBank/DDBJ whole genome shotgun (WGS) entry which is preliminary data.</text>
</comment>
<protein>
    <recommendedName>
        <fullName evidence="8">Peptidase S8/S53 domain-containing protein</fullName>
    </recommendedName>
</protein>
<dbReference type="InterPro" id="IPR051048">
    <property type="entry name" value="Peptidase_S8/S53_subtilisin"/>
</dbReference>
<feature type="active site" description="Charge relay system" evidence="5">
    <location>
        <position position="438"/>
    </location>
</feature>
<accession>A0A2K1QTJ6</accession>
<dbReference type="Gene3D" id="3.40.50.200">
    <property type="entry name" value="Peptidase S8/S53 domain"/>
    <property type="match status" value="1"/>
</dbReference>
<dbReference type="OrthoDB" id="206201at2759"/>
<dbReference type="InterPro" id="IPR015500">
    <property type="entry name" value="Peptidase_S8_subtilisin-rel"/>
</dbReference>
<gene>
    <name evidence="9" type="ORF">CAC42_6203</name>
</gene>
<keyword evidence="7" id="KW-0812">Transmembrane</keyword>
<evidence type="ECO:0000256" key="2">
    <source>
        <dbReference type="ARBA" id="ARBA00022670"/>
    </source>
</evidence>
<evidence type="ECO:0000313" key="10">
    <source>
        <dbReference type="Proteomes" id="UP000243797"/>
    </source>
</evidence>
<dbReference type="PANTHER" id="PTHR43399:SF4">
    <property type="entry name" value="CELL WALL-ASSOCIATED PROTEASE"/>
    <property type="match status" value="1"/>
</dbReference>
<evidence type="ECO:0000256" key="3">
    <source>
        <dbReference type="ARBA" id="ARBA00022801"/>
    </source>
</evidence>
<dbReference type="PROSITE" id="PS51892">
    <property type="entry name" value="SUBTILASE"/>
    <property type="match status" value="1"/>
</dbReference>
<dbReference type="PRINTS" id="PR00723">
    <property type="entry name" value="SUBTILISIN"/>
</dbReference>
<sequence>MADGRADAPSSKSVHASSTTKSQIPAKQHRSEPDHGSLLWGLAASVIGIVIEAALGLIAASHSSRTPRYPRVLALGFLLVQIFKKGSDKFASPEASSTDELINEMAGIGLDIIDSGAWPHVDFLNDDIGRRFTSIVRVCFDREEFEKFETDEAGSTIIDMDVRRNILYRKVVWPLRCLLQDMELLDKEGRIKNIDDHRSSLADRHALAGDITTRTAARTAQGTQSAKLDARYLRIRIAVLDTGYNPKSPFFQDPRKLKRLVAWKDMTGKSNSVPADDDGHGSHVLSLAMRSASTADFCVARVAANTAALQSAAEVVAQALAWTAERESDIVVTSFGYPEEVDVIRRAIDQAIATAGSFNRSMLFFTAAANDGGNLTEMFPASCHSVIPIRGTDHTGKHEAFNPPTDSMRWRNFMTLGKDVPSSWLSSHDGDKCQSETSVATPIAAGIAAQILGDVKLMMDEQKCSSSIRTQLARLWTQKGMMRVLHWLCEKREHASDPCYLYSRDFMNLEEDERRARYLVAASEV</sequence>